<name>A0A6L5JSW5_RHOTE</name>
<feature type="transmembrane region" description="Helical" evidence="1">
    <location>
        <begin position="49"/>
        <end position="72"/>
    </location>
</feature>
<dbReference type="InterPro" id="IPR019886">
    <property type="entry name" value="Na_symporter_ssu"/>
</dbReference>
<keyword evidence="1" id="KW-1133">Transmembrane helix</keyword>
<reference evidence="3 4" key="1">
    <citation type="submission" date="2019-10" db="EMBL/GenBank/DDBJ databases">
        <title>Whole-genome sequence of the purple nonsulfur photosynthetic bacterium Rhodocyclus tenuis.</title>
        <authorList>
            <person name="Kyndt J.A."/>
            <person name="Meyer T.E."/>
        </authorList>
    </citation>
    <scope>NUCLEOTIDE SEQUENCE [LARGE SCALE GENOMIC DNA]</scope>
    <source>
        <strain evidence="3 4">DSM 110</strain>
    </source>
</reference>
<dbReference type="Proteomes" id="UP000480275">
    <property type="component" value="Unassembled WGS sequence"/>
</dbReference>
<organism evidence="3 4">
    <name type="scientific">Rhodocyclus tenuis</name>
    <name type="common">Rhodospirillum tenue</name>
    <dbReference type="NCBI Taxonomy" id="1066"/>
    <lineage>
        <taxon>Bacteria</taxon>
        <taxon>Pseudomonadati</taxon>
        <taxon>Pseudomonadota</taxon>
        <taxon>Betaproteobacteria</taxon>
        <taxon>Rhodocyclales</taxon>
        <taxon>Rhodocyclaceae</taxon>
        <taxon>Rhodocyclus</taxon>
    </lineage>
</organism>
<proteinExistence type="predicted"/>
<protein>
    <submittedName>
        <fullName evidence="3">DUF4212 domain-containing protein</fullName>
    </submittedName>
</protein>
<evidence type="ECO:0000256" key="1">
    <source>
        <dbReference type="SAM" id="Phobius"/>
    </source>
</evidence>
<evidence type="ECO:0000313" key="4">
    <source>
        <dbReference type="Proteomes" id="UP000480275"/>
    </source>
</evidence>
<evidence type="ECO:0000259" key="2">
    <source>
        <dbReference type="Pfam" id="PF13937"/>
    </source>
</evidence>
<comment type="caution">
    <text evidence="3">The sequence shown here is derived from an EMBL/GenBank/DDBJ whole genome shotgun (WGS) entry which is preliminary data.</text>
</comment>
<keyword evidence="1" id="KW-0472">Membrane</keyword>
<keyword evidence="1" id="KW-0812">Transmembrane</keyword>
<dbReference type="NCBIfam" id="TIGR03647">
    <property type="entry name" value="Na_symport_sm"/>
    <property type="match status" value="1"/>
</dbReference>
<gene>
    <name evidence="3" type="ORF">GHK24_00360</name>
</gene>
<feature type="domain" description="Sodium symporter small subunit" evidence="2">
    <location>
        <begin position="8"/>
        <end position="83"/>
    </location>
</feature>
<evidence type="ECO:0000313" key="3">
    <source>
        <dbReference type="EMBL" id="MQY50236.1"/>
    </source>
</evidence>
<dbReference type="EMBL" id="WIXJ01000001">
    <property type="protein sequence ID" value="MQY50236.1"/>
    <property type="molecule type" value="Genomic_DNA"/>
</dbReference>
<sequence>MMSTTRNARYWRRNMIVTAMLLLLWFLVTFVASYFARELNGVTFLGFPLGFYMGAQGALVVYVFIVWFYAYYMNRLDREYGVEEGGD</sequence>
<dbReference type="Pfam" id="PF13937">
    <property type="entry name" value="DUF4212"/>
    <property type="match status" value="1"/>
</dbReference>
<accession>A0A6L5JSW5</accession>
<dbReference type="AlphaFoldDB" id="A0A6L5JSW5"/>
<dbReference type="OrthoDB" id="9797746at2"/>